<dbReference type="EMBL" id="CAAALY010032739">
    <property type="protein sequence ID" value="VEL17463.1"/>
    <property type="molecule type" value="Genomic_DNA"/>
</dbReference>
<dbReference type="AlphaFoldDB" id="A0A3S4ZQS3"/>
<evidence type="ECO:0000313" key="2">
    <source>
        <dbReference type="EMBL" id="VEL17463.1"/>
    </source>
</evidence>
<gene>
    <name evidence="2" type="ORF">PXEA_LOCUS10903</name>
</gene>
<dbReference type="Proteomes" id="UP000784294">
    <property type="component" value="Unassembled WGS sequence"/>
</dbReference>
<sequence>MPHVAFASAPESEKSGASGSDRARGNRSDRSRVTQGAGMGNFCALMACRLPLNCPRHILVVTTPPLLPQTDSRPIKTFFLPRRFVMFRLLSLNPPKSHNQCQH</sequence>
<organism evidence="2 3">
    <name type="scientific">Protopolystoma xenopodis</name>
    <dbReference type="NCBI Taxonomy" id="117903"/>
    <lineage>
        <taxon>Eukaryota</taxon>
        <taxon>Metazoa</taxon>
        <taxon>Spiralia</taxon>
        <taxon>Lophotrochozoa</taxon>
        <taxon>Platyhelminthes</taxon>
        <taxon>Monogenea</taxon>
        <taxon>Polyopisthocotylea</taxon>
        <taxon>Polystomatidea</taxon>
        <taxon>Polystomatidae</taxon>
        <taxon>Protopolystoma</taxon>
    </lineage>
</organism>
<comment type="caution">
    <text evidence="2">The sequence shown here is derived from an EMBL/GenBank/DDBJ whole genome shotgun (WGS) entry which is preliminary data.</text>
</comment>
<feature type="region of interest" description="Disordered" evidence="1">
    <location>
        <begin position="1"/>
        <end position="35"/>
    </location>
</feature>
<evidence type="ECO:0000256" key="1">
    <source>
        <dbReference type="SAM" id="MobiDB-lite"/>
    </source>
</evidence>
<reference evidence="2" key="1">
    <citation type="submission" date="2018-11" db="EMBL/GenBank/DDBJ databases">
        <authorList>
            <consortium name="Pathogen Informatics"/>
        </authorList>
    </citation>
    <scope>NUCLEOTIDE SEQUENCE</scope>
</reference>
<feature type="compositionally biased region" description="Basic and acidic residues" evidence="1">
    <location>
        <begin position="21"/>
        <end position="32"/>
    </location>
</feature>
<protein>
    <submittedName>
        <fullName evidence="2">Uncharacterized protein</fullName>
    </submittedName>
</protein>
<keyword evidence="3" id="KW-1185">Reference proteome</keyword>
<evidence type="ECO:0000313" key="3">
    <source>
        <dbReference type="Proteomes" id="UP000784294"/>
    </source>
</evidence>
<accession>A0A3S4ZQS3</accession>
<name>A0A3S4ZQS3_9PLAT</name>
<proteinExistence type="predicted"/>